<feature type="compositionally biased region" description="Basic and acidic residues" evidence="1">
    <location>
        <begin position="79"/>
        <end position="99"/>
    </location>
</feature>
<sequence length="142" mass="15279">MRGGLDAGSAGRRPPRSARAPANGAAATCGAVRDAATRVPARAPGTRLAHDGDRPSRRIDMTQHSQRQPTPRAPNSPPMKDKDEIRTHRSEDRIDKALEDTFPASDPPATGGVTRVDPSKPTRGDRPHGPAHDTHRRDDAKH</sequence>
<dbReference type="Proteomes" id="UP000002700">
    <property type="component" value="Chromosome II"/>
</dbReference>
<evidence type="ECO:0000256" key="1">
    <source>
        <dbReference type="SAM" id="MobiDB-lite"/>
    </source>
</evidence>
<dbReference type="HOGENOM" id="CLU_1812155_0_0_4"/>
<feature type="compositionally biased region" description="Low complexity" evidence="1">
    <location>
        <begin position="7"/>
        <end position="27"/>
    </location>
</feature>
<feature type="region of interest" description="Disordered" evidence="1">
    <location>
        <begin position="1"/>
        <end position="142"/>
    </location>
</feature>
<protein>
    <submittedName>
        <fullName evidence="2">Uncharacterized protein</fullName>
    </submittedName>
</protein>
<feature type="compositionally biased region" description="Basic and acidic residues" evidence="1">
    <location>
        <begin position="117"/>
        <end position="142"/>
    </location>
</feature>
<reference evidence="2 3" key="1">
    <citation type="submission" date="2005-09" db="EMBL/GenBank/DDBJ databases">
        <authorList>
            <person name="Woods D.E."/>
            <person name="Nierman W.C."/>
        </authorList>
    </citation>
    <scope>NUCLEOTIDE SEQUENCE [LARGE SCALE GENOMIC DNA]</scope>
    <source>
        <strain evidence="2 3">1710b</strain>
    </source>
</reference>
<feature type="compositionally biased region" description="Basic and acidic residues" evidence="1">
    <location>
        <begin position="48"/>
        <end position="61"/>
    </location>
</feature>
<evidence type="ECO:0000313" key="2">
    <source>
        <dbReference type="EMBL" id="ABA52801.1"/>
    </source>
</evidence>
<accession>Q3JIU1</accession>
<evidence type="ECO:0000313" key="3">
    <source>
        <dbReference type="Proteomes" id="UP000002700"/>
    </source>
</evidence>
<dbReference type="KEGG" id="bpm:BURPS1710b_A1355"/>
<gene>
    <name evidence="2" type="ordered locus">BURPS1710b_A1355</name>
</gene>
<dbReference type="AlphaFoldDB" id="Q3JIU1"/>
<proteinExistence type="predicted"/>
<organism evidence="2 3">
    <name type="scientific">Burkholderia pseudomallei (strain 1710b)</name>
    <dbReference type="NCBI Taxonomy" id="320372"/>
    <lineage>
        <taxon>Bacteria</taxon>
        <taxon>Pseudomonadati</taxon>
        <taxon>Pseudomonadota</taxon>
        <taxon>Betaproteobacteria</taxon>
        <taxon>Burkholderiales</taxon>
        <taxon>Burkholderiaceae</taxon>
        <taxon>Burkholderia</taxon>
        <taxon>pseudomallei group</taxon>
    </lineage>
</organism>
<dbReference type="EMBL" id="CP000125">
    <property type="protein sequence ID" value="ABA52801.1"/>
    <property type="molecule type" value="Genomic_DNA"/>
</dbReference>
<dbReference type="EnsemblBacteria" id="ABA52801">
    <property type="protein sequence ID" value="ABA52801"/>
    <property type="gene ID" value="BURPS1710b_A1355"/>
</dbReference>
<name>Q3JIU1_BURP1</name>